<dbReference type="InterPro" id="IPR050931">
    <property type="entry name" value="Mito_Protein_Transport_Metaxin"/>
</dbReference>
<dbReference type="PANTHER" id="PTHR12289:SF41">
    <property type="entry name" value="FAILED AXON CONNECTIONS-RELATED"/>
    <property type="match status" value="1"/>
</dbReference>
<dbReference type="EMBL" id="JAQQLI010000032">
    <property type="protein sequence ID" value="MDC7787780.1"/>
    <property type="molecule type" value="Genomic_DNA"/>
</dbReference>
<dbReference type="InterPro" id="IPR033468">
    <property type="entry name" value="Metaxin_GST"/>
</dbReference>
<dbReference type="SUPFAM" id="SSF47616">
    <property type="entry name" value="GST C-terminal domain-like"/>
    <property type="match status" value="1"/>
</dbReference>
<accession>A0ABT5JDN7</accession>
<protein>
    <submittedName>
        <fullName evidence="2">Glutathione S-transferase family protein</fullName>
    </submittedName>
</protein>
<dbReference type="InterPro" id="IPR012336">
    <property type="entry name" value="Thioredoxin-like_fold"/>
</dbReference>
<dbReference type="SUPFAM" id="SSF52833">
    <property type="entry name" value="Thioredoxin-like"/>
    <property type="match status" value="1"/>
</dbReference>
<dbReference type="InterPro" id="IPR040079">
    <property type="entry name" value="Glutathione_S-Trfase"/>
</dbReference>
<dbReference type="CDD" id="cd03193">
    <property type="entry name" value="GST_C_Metaxin"/>
    <property type="match status" value="1"/>
</dbReference>
<dbReference type="Gene3D" id="1.20.1050.10">
    <property type="match status" value="1"/>
</dbReference>
<name>A0ABT5JDN7_RHOTP</name>
<reference evidence="2" key="2">
    <citation type="submission" date="2023-02" db="EMBL/GenBank/DDBJ databases">
        <authorList>
            <person name="Rayyan A."/>
            <person name="Meyer T."/>
            <person name="Kyndt J.A."/>
        </authorList>
    </citation>
    <scope>NUCLEOTIDE SEQUENCE</scope>
    <source>
        <strain evidence="2">DSM 9987</strain>
    </source>
</reference>
<evidence type="ECO:0000313" key="2">
    <source>
        <dbReference type="EMBL" id="MDC7787780.1"/>
    </source>
</evidence>
<dbReference type="CDD" id="cd03080">
    <property type="entry name" value="GST_N_Metaxin_like"/>
    <property type="match status" value="1"/>
</dbReference>
<keyword evidence="3" id="KW-1185">Reference proteome</keyword>
<dbReference type="Gene3D" id="3.40.30.10">
    <property type="entry name" value="Glutaredoxin"/>
    <property type="match status" value="1"/>
</dbReference>
<dbReference type="PANTHER" id="PTHR12289">
    <property type="entry name" value="METAXIN RELATED"/>
    <property type="match status" value="1"/>
</dbReference>
<dbReference type="InterPro" id="IPR036282">
    <property type="entry name" value="Glutathione-S-Trfase_C_sf"/>
</dbReference>
<dbReference type="InterPro" id="IPR004045">
    <property type="entry name" value="Glutathione_S-Trfase_N"/>
</dbReference>
<dbReference type="PROSITE" id="PS50404">
    <property type="entry name" value="GST_NTER"/>
    <property type="match status" value="1"/>
</dbReference>
<reference evidence="2" key="1">
    <citation type="journal article" date="2023" name="Microbiol Resour">
        <title>Genome Sequences of Rhodoplanes serenus and Two Thermotolerant Strains, Rhodoplanes tepidamans and 'Rhodoplanes cryptolactis,' Further Refine the Genus.</title>
        <authorList>
            <person name="Rayyan A.A."/>
            <person name="Kyndt J.A."/>
        </authorList>
    </citation>
    <scope>NUCLEOTIDE SEQUENCE</scope>
    <source>
        <strain evidence="2">DSM 9987</strain>
    </source>
</reference>
<evidence type="ECO:0000313" key="3">
    <source>
        <dbReference type="Proteomes" id="UP001165652"/>
    </source>
</evidence>
<gene>
    <name evidence="2" type="ORF">PQJ73_18980</name>
</gene>
<dbReference type="Pfam" id="PF17171">
    <property type="entry name" value="GST_C_6"/>
    <property type="match status" value="1"/>
</dbReference>
<dbReference type="InterPro" id="IPR036249">
    <property type="entry name" value="Thioredoxin-like_sf"/>
</dbReference>
<dbReference type="SFLD" id="SFLDG01200">
    <property type="entry name" value="SUF1.1"/>
    <property type="match status" value="1"/>
</dbReference>
<dbReference type="SFLD" id="SFLDG01180">
    <property type="entry name" value="SUF1"/>
    <property type="match status" value="1"/>
</dbReference>
<evidence type="ECO:0000259" key="1">
    <source>
        <dbReference type="PROSITE" id="PS50404"/>
    </source>
</evidence>
<dbReference type="Pfam" id="PF17172">
    <property type="entry name" value="GST_N_4"/>
    <property type="match status" value="1"/>
</dbReference>
<organism evidence="2 3">
    <name type="scientific">Rhodoplanes tepidamans</name>
    <name type="common">Rhodoplanes cryptolactis</name>
    <dbReference type="NCBI Taxonomy" id="200616"/>
    <lineage>
        <taxon>Bacteria</taxon>
        <taxon>Pseudomonadati</taxon>
        <taxon>Pseudomonadota</taxon>
        <taxon>Alphaproteobacteria</taxon>
        <taxon>Hyphomicrobiales</taxon>
        <taxon>Nitrobacteraceae</taxon>
        <taxon>Rhodoplanes</taxon>
    </lineage>
</organism>
<comment type="caution">
    <text evidence="2">The sequence shown here is derived from an EMBL/GenBank/DDBJ whole genome shotgun (WGS) entry which is preliminary data.</text>
</comment>
<dbReference type="InterPro" id="IPR026928">
    <property type="entry name" value="FAX/IsoI-like"/>
</dbReference>
<dbReference type="RefSeq" id="WP_272778619.1">
    <property type="nucleotide sequence ID" value="NZ_JAQQLI010000032.1"/>
</dbReference>
<feature type="domain" description="GST N-terminal" evidence="1">
    <location>
        <begin position="7"/>
        <end position="77"/>
    </location>
</feature>
<dbReference type="Proteomes" id="UP001165652">
    <property type="component" value="Unassembled WGS sequence"/>
</dbReference>
<proteinExistence type="predicted"/>
<dbReference type="SFLD" id="SFLDS00019">
    <property type="entry name" value="Glutathione_Transferase_(cytos"/>
    <property type="match status" value="1"/>
</dbReference>
<sequence length="242" mass="27094">MITLYGFGPAFGLPDPSPFVTKAETLLKMAAVPYRTAPGNLRKAPKGKLPYIDDDGAVIADSTFIRWHLETKYGLALDRSLSDPERAVAWAFEKMIEEHLYWAFVHARWVDDANFDRGPRQFFAAVPAPMRPLVIAFVRRSVRRDLHAQGLSRHSADELLRLGTRSIDAVADYLGTKPFFMGDEPTAVDATVFAFMAGALCPQFITPLRTAAERHDNLRGYVGRMAARWFPDYPELVGPRPA</sequence>